<dbReference type="InterPro" id="IPR015421">
    <property type="entry name" value="PyrdxlP-dep_Trfase_major"/>
</dbReference>
<evidence type="ECO:0000313" key="9">
    <source>
        <dbReference type="EMBL" id="TQE92067.1"/>
    </source>
</evidence>
<dbReference type="GO" id="GO:0003961">
    <property type="term" value="F:O-acetylhomoserine aminocarboxypropyltransferase activity"/>
    <property type="evidence" value="ECO:0007669"/>
    <property type="project" value="TreeGrafter"/>
</dbReference>
<evidence type="ECO:0000256" key="8">
    <source>
        <dbReference type="RuleBase" id="RU362118"/>
    </source>
</evidence>
<dbReference type="Gene3D" id="3.90.1150.10">
    <property type="entry name" value="Aspartate Aminotransferase, domain 1"/>
    <property type="match status" value="1"/>
</dbReference>
<evidence type="ECO:0000256" key="7">
    <source>
        <dbReference type="PIRSR" id="PIRSR001434-2"/>
    </source>
</evidence>
<comment type="subunit">
    <text evidence="2">Homotetramer.</text>
</comment>
<dbReference type="GO" id="GO:0005737">
    <property type="term" value="C:cytoplasm"/>
    <property type="evidence" value="ECO:0007669"/>
    <property type="project" value="TreeGrafter"/>
</dbReference>
<dbReference type="FunFam" id="3.90.1150.10:FF:000033">
    <property type="entry name" value="Cystathionine gamma-synthase"/>
    <property type="match status" value="1"/>
</dbReference>
<dbReference type="CDD" id="cd00614">
    <property type="entry name" value="CGS_like"/>
    <property type="match status" value="1"/>
</dbReference>
<dbReference type="Pfam" id="PF01053">
    <property type="entry name" value="Cys_Met_Meta_PP"/>
    <property type="match status" value="1"/>
</dbReference>
<dbReference type="AlphaFoldDB" id="A0A540V5M6"/>
<dbReference type="GO" id="GO:0030170">
    <property type="term" value="F:pyridoxal phosphate binding"/>
    <property type="evidence" value="ECO:0007669"/>
    <property type="project" value="InterPro"/>
</dbReference>
<comment type="similarity">
    <text evidence="5">Belongs to the trans-sulfuration enzymes family. MetZ subfamily.</text>
</comment>
<dbReference type="OrthoDB" id="9803887at2"/>
<evidence type="ECO:0000256" key="1">
    <source>
        <dbReference type="ARBA" id="ARBA00001933"/>
    </source>
</evidence>
<dbReference type="InterPro" id="IPR006235">
    <property type="entry name" value="OAc-hSer/O-AcSer_sulfhydrylase"/>
</dbReference>
<dbReference type="GO" id="GO:0006535">
    <property type="term" value="P:cysteine biosynthetic process from serine"/>
    <property type="evidence" value="ECO:0007669"/>
    <property type="project" value="TreeGrafter"/>
</dbReference>
<keyword evidence="3 9" id="KW-0808">Transferase</keyword>
<dbReference type="PROSITE" id="PS00868">
    <property type="entry name" value="CYS_MET_METAB_PP"/>
    <property type="match status" value="1"/>
</dbReference>
<protein>
    <recommendedName>
        <fullName evidence="6">O-succinylhomoserine sulfhydrylase</fullName>
    </recommendedName>
</protein>
<dbReference type="RefSeq" id="WP_141601243.1">
    <property type="nucleotide sequence ID" value="NZ_JARMSC010000025.1"/>
</dbReference>
<evidence type="ECO:0000256" key="3">
    <source>
        <dbReference type="ARBA" id="ARBA00022679"/>
    </source>
</evidence>
<keyword evidence="10" id="KW-1185">Reference proteome</keyword>
<dbReference type="Gene3D" id="3.40.640.10">
    <property type="entry name" value="Type I PLP-dependent aspartate aminotransferase-like (Major domain)"/>
    <property type="match status" value="1"/>
</dbReference>
<dbReference type="InterPro" id="IPR054542">
    <property type="entry name" value="Cys_met_metab_PP"/>
</dbReference>
<dbReference type="PIRSF" id="PIRSF001434">
    <property type="entry name" value="CGS"/>
    <property type="match status" value="1"/>
</dbReference>
<comment type="caution">
    <text evidence="9">The sequence shown here is derived from an EMBL/GenBank/DDBJ whole genome shotgun (WGS) entry which is preliminary data.</text>
</comment>
<name>A0A540V5M6_9BACL</name>
<evidence type="ECO:0000256" key="2">
    <source>
        <dbReference type="ARBA" id="ARBA00011881"/>
    </source>
</evidence>
<dbReference type="GO" id="GO:0019346">
    <property type="term" value="P:transsulfuration"/>
    <property type="evidence" value="ECO:0007669"/>
    <property type="project" value="InterPro"/>
</dbReference>
<dbReference type="EMBL" id="VIGD01000002">
    <property type="protein sequence ID" value="TQE92067.1"/>
    <property type="molecule type" value="Genomic_DNA"/>
</dbReference>
<dbReference type="FunFam" id="3.40.640.10:FF:000035">
    <property type="entry name" value="O-succinylhomoserine sulfhydrylase"/>
    <property type="match status" value="1"/>
</dbReference>
<feature type="modified residue" description="N6-(pyridoxal phosphate)lysine" evidence="7">
    <location>
        <position position="207"/>
    </location>
</feature>
<gene>
    <name evidence="9" type="ORF">FKZ59_02960</name>
</gene>
<evidence type="ECO:0000256" key="5">
    <source>
        <dbReference type="ARBA" id="ARBA00060995"/>
    </source>
</evidence>
<dbReference type="InterPro" id="IPR015424">
    <property type="entry name" value="PyrdxlP-dep_Trfase"/>
</dbReference>
<evidence type="ECO:0000256" key="6">
    <source>
        <dbReference type="ARBA" id="ARBA00071157"/>
    </source>
</evidence>
<dbReference type="InterPro" id="IPR000277">
    <property type="entry name" value="Cys/Met-Metab_PyrdxlP-dep_enz"/>
</dbReference>
<dbReference type="SUPFAM" id="SSF53383">
    <property type="entry name" value="PLP-dependent transferases"/>
    <property type="match status" value="1"/>
</dbReference>
<dbReference type="NCBIfam" id="TIGR01326">
    <property type="entry name" value="OAH_OAS_sulfhy"/>
    <property type="match status" value="1"/>
</dbReference>
<dbReference type="PANTHER" id="PTHR43797:SF2">
    <property type="entry name" value="HOMOCYSTEINE_CYSTEINE SYNTHASE"/>
    <property type="match status" value="1"/>
</dbReference>
<dbReference type="InterPro" id="IPR015422">
    <property type="entry name" value="PyrdxlP-dep_Trfase_small"/>
</dbReference>
<dbReference type="GO" id="GO:0004124">
    <property type="term" value="F:cysteine synthase activity"/>
    <property type="evidence" value="ECO:0007669"/>
    <property type="project" value="TreeGrafter"/>
</dbReference>
<dbReference type="PANTHER" id="PTHR43797">
    <property type="entry name" value="HOMOCYSTEINE/CYSTEINE SYNTHASE"/>
    <property type="match status" value="1"/>
</dbReference>
<reference evidence="9 10" key="1">
    <citation type="submission" date="2019-06" db="EMBL/GenBank/DDBJ databases">
        <title>Genome sequence of Ureibacillus terrenus.</title>
        <authorList>
            <person name="Maclea K.S."/>
            <person name="Simoes M."/>
        </authorList>
    </citation>
    <scope>NUCLEOTIDE SEQUENCE [LARGE SCALE GENOMIC DNA]</scope>
    <source>
        <strain evidence="9 10">ATCC BAA-384</strain>
    </source>
</reference>
<organism evidence="9 10">
    <name type="scientific">Ureibacillus terrenus</name>
    <dbReference type="NCBI Taxonomy" id="118246"/>
    <lineage>
        <taxon>Bacteria</taxon>
        <taxon>Bacillati</taxon>
        <taxon>Bacillota</taxon>
        <taxon>Bacilli</taxon>
        <taxon>Bacillales</taxon>
        <taxon>Caryophanaceae</taxon>
        <taxon>Ureibacillus</taxon>
    </lineage>
</organism>
<evidence type="ECO:0000256" key="4">
    <source>
        <dbReference type="ARBA" id="ARBA00022898"/>
    </source>
</evidence>
<accession>A0A540V5M6</accession>
<dbReference type="GO" id="GO:0071269">
    <property type="term" value="P:L-homocysteine biosynthetic process"/>
    <property type="evidence" value="ECO:0007669"/>
    <property type="project" value="TreeGrafter"/>
</dbReference>
<sequence>MTELRFDTLAVHHGHTPDSDYGSRAVPIYQTTSYVFNSAEHASKLFALEAEGHIYSRMSNPTVDVFEKRMAALEGGVSAVATSSGQAAITLALLTLAKPGDEIIASSNIYGGTYNLLDATLRRAGVNVIFVPGTDPKQFEEKITDRTKAIFAETIGNPSLHVLDIEGTAKVAHAHGIPLVIDSTFTTPYITKPIEWGADIVIHSATKWIGGHGTAIAGVIIDSGNFPWDSGRFPEFTEPDPTYHGVRFYEKFGREAFAAKVRAQLLRDYGASLSPFNAFLLLLGLETLHLRMQRHSENALKLAQYLERHEAVEWVRYPGLPSHDSYENAKKYFQNGFGGIVVFGVKGDRETAAKVLDETKLWSHLANVGDAKSLIIHPATTTHQQLSKEDLAKTGVTEEMIRLSCGIEDFEDIKEDLDQALKKAVLQTI</sequence>
<evidence type="ECO:0000313" key="10">
    <source>
        <dbReference type="Proteomes" id="UP000315753"/>
    </source>
</evidence>
<proteinExistence type="inferred from homology"/>
<dbReference type="Proteomes" id="UP000315753">
    <property type="component" value="Unassembled WGS sequence"/>
</dbReference>
<comment type="cofactor">
    <cofactor evidence="1 8">
        <name>pyridoxal 5'-phosphate</name>
        <dbReference type="ChEBI" id="CHEBI:597326"/>
    </cofactor>
</comment>
<keyword evidence="4 7" id="KW-0663">Pyridoxal phosphate</keyword>